<evidence type="ECO:0000313" key="3">
    <source>
        <dbReference type="Proteomes" id="UP000596661"/>
    </source>
</evidence>
<keyword evidence="3" id="KW-1185">Reference proteome</keyword>
<reference evidence="2" key="2">
    <citation type="submission" date="2021-03" db="UniProtKB">
        <authorList>
            <consortium name="EnsemblPlants"/>
        </authorList>
    </citation>
    <scope>IDENTIFICATION</scope>
</reference>
<name>A0A803NJZ5_CANSA</name>
<dbReference type="EMBL" id="UZAU01000059">
    <property type="status" value="NOT_ANNOTATED_CDS"/>
    <property type="molecule type" value="Genomic_DNA"/>
</dbReference>
<organism evidence="2 3">
    <name type="scientific">Cannabis sativa</name>
    <name type="common">Hemp</name>
    <name type="synonym">Marijuana</name>
    <dbReference type="NCBI Taxonomy" id="3483"/>
    <lineage>
        <taxon>Eukaryota</taxon>
        <taxon>Viridiplantae</taxon>
        <taxon>Streptophyta</taxon>
        <taxon>Embryophyta</taxon>
        <taxon>Tracheophyta</taxon>
        <taxon>Spermatophyta</taxon>
        <taxon>Magnoliopsida</taxon>
        <taxon>eudicotyledons</taxon>
        <taxon>Gunneridae</taxon>
        <taxon>Pentapetalae</taxon>
        <taxon>rosids</taxon>
        <taxon>fabids</taxon>
        <taxon>Rosales</taxon>
        <taxon>Cannabaceae</taxon>
        <taxon>Cannabis</taxon>
    </lineage>
</organism>
<dbReference type="AlphaFoldDB" id="A0A803NJZ5"/>
<evidence type="ECO:0000313" key="2">
    <source>
        <dbReference type="EnsemblPlants" id="cds.evm.model.01.2157"/>
    </source>
</evidence>
<evidence type="ECO:0000256" key="1">
    <source>
        <dbReference type="SAM" id="MobiDB-lite"/>
    </source>
</evidence>
<protein>
    <submittedName>
        <fullName evidence="2">Uncharacterized protein</fullName>
    </submittedName>
</protein>
<proteinExistence type="predicted"/>
<feature type="region of interest" description="Disordered" evidence="1">
    <location>
        <begin position="1"/>
        <end position="26"/>
    </location>
</feature>
<dbReference type="EnsemblPlants" id="evm.model.01.2157">
    <property type="protein sequence ID" value="cds.evm.model.01.2157"/>
    <property type="gene ID" value="evm.TU.01.2157"/>
</dbReference>
<sequence>MASKDQYHPNPRNEPIFPPTKDEPVCSPTQARVEEIPQTALPNNNLLQLNLRLIPYLHSLRIISLDLPQAMWDCIAYPVFPLADHGTTGCHNHRFGITFNGNQTNIDANTSTFQMHRRFFYQKPPTHLHQILEELGTWTVEQVIISF</sequence>
<accession>A0A803NJZ5</accession>
<reference evidence="2" key="1">
    <citation type="submission" date="2018-11" db="EMBL/GenBank/DDBJ databases">
        <authorList>
            <person name="Grassa J C."/>
        </authorList>
    </citation>
    <scope>NUCLEOTIDE SEQUENCE [LARGE SCALE GENOMIC DNA]</scope>
</reference>
<dbReference type="Gramene" id="evm.model.01.2157">
    <property type="protein sequence ID" value="cds.evm.model.01.2157"/>
    <property type="gene ID" value="evm.TU.01.2157"/>
</dbReference>
<dbReference type="Proteomes" id="UP000596661">
    <property type="component" value="Chromosome 1"/>
</dbReference>